<dbReference type="Proteomes" id="UP001374803">
    <property type="component" value="Chromosome"/>
</dbReference>
<keyword evidence="4 10" id="KW-0812">Transmembrane</keyword>
<accession>A0ABZ2KUM2</accession>
<keyword evidence="3" id="KW-1003">Cell membrane</keyword>
<dbReference type="SUPFAM" id="SSF56176">
    <property type="entry name" value="FAD-binding/transporter-associated domain-like"/>
    <property type="match status" value="1"/>
</dbReference>
<evidence type="ECO:0000313" key="13">
    <source>
        <dbReference type="Proteomes" id="UP001374803"/>
    </source>
</evidence>
<dbReference type="SMART" id="SM01091">
    <property type="entry name" value="CorC_HlyC"/>
    <property type="match status" value="1"/>
</dbReference>
<dbReference type="CDD" id="cd04590">
    <property type="entry name" value="CBS_pair_CorC_HlyC_assoc"/>
    <property type="match status" value="1"/>
</dbReference>
<dbReference type="InterPro" id="IPR036318">
    <property type="entry name" value="FAD-bd_PCMH-like_sf"/>
</dbReference>
<evidence type="ECO:0000256" key="10">
    <source>
        <dbReference type="SAM" id="Phobius"/>
    </source>
</evidence>
<evidence type="ECO:0000256" key="3">
    <source>
        <dbReference type="ARBA" id="ARBA00022475"/>
    </source>
</evidence>
<feature type="transmembrane region" description="Helical" evidence="10">
    <location>
        <begin position="63"/>
        <end position="83"/>
    </location>
</feature>
<dbReference type="InterPro" id="IPR002550">
    <property type="entry name" value="CNNM"/>
</dbReference>
<evidence type="ECO:0000256" key="8">
    <source>
        <dbReference type="ARBA" id="ARBA00023136"/>
    </source>
</evidence>
<comment type="similarity">
    <text evidence="2">Belongs to the UPF0053 family.</text>
</comment>
<feature type="transmembrane region" description="Helical" evidence="10">
    <location>
        <begin position="103"/>
        <end position="122"/>
    </location>
</feature>
<evidence type="ECO:0000256" key="6">
    <source>
        <dbReference type="ARBA" id="ARBA00022989"/>
    </source>
</evidence>
<proteinExistence type="inferred from homology"/>
<comment type="subcellular location">
    <subcellularLocation>
        <location evidence="1">Cell membrane</location>
        <topology evidence="1">Multi-pass membrane protein</topology>
    </subcellularLocation>
</comment>
<reference evidence="12" key="1">
    <citation type="submission" date="2021-12" db="EMBL/GenBank/DDBJ databases">
        <title>Discovery of the Pendulisporaceae a myxobacterial family with distinct sporulation behavior and unique specialized metabolism.</title>
        <authorList>
            <person name="Garcia R."/>
            <person name="Popoff A."/>
            <person name="Bader C.D."/>
            <person name="Loehr J."/>
            <person name="Walesch S."/>
            <person name="Walt C."/>
            <person name="Boldt J."/>
            <person name="Bunk B."/>
            <person name="Haeckl F.J.F.P.J."/>
            <person name="Gunesch A.P."/>
            <person name="Birkelbach J."/>
            <person name="Nuebel U."/>
            <person name="Pietschmann T."/>
            <person name="Bach T."/>
            <person name="Mueller R."/>
        </authorList>
    </citation>
    <scope>NUCLEOTIDE SEQUENCE</scope>
    <source>
        <strain evidence="12">MSr11367</strain>
    </source>
</reference>
<dbReference type="RefSeq" id="WP_394830887.1">
    <property type="nucleotide sequence ID" value="NZ_CP089929.1"/>
</dbReference>
<evidence type="ECO:0000256" key="9">
    <source>
        <dbReference type="PROSITE-ProRule" id="PRU00703"/>
    </source>
</evidence>
<evidence type="ECO:0000256" key="5">
    <source>
        <dbReference type="ARBA" id="ARBA00022737"/>
    </source>
</evidence>
<protein>
    <submittedName>
        <fullName evidence="12">Hemolysin family protein</fullName>
    </submittedName>
</protein>
<dbReference type="InterPro" id="IPR005170">
    <property type="entry name" value="Transptr-assoc_dom"/>
</dbReference>
<feature type="domain" description="CBS" evidence="11">
    <location>
        <begin position="216"/>
        <end position="277"/>
    </location>
</feature>
<dbReference type="PANTHER" id="PTHR22777">
    <property type="entry name" value="HEMOLYSIN-RELATED"/>
    <property type="match status" value="1"/>
</dbReference>
<sequence>MINPGQSVTWIIAGVVSSAVGSLFAAGDGALVTIPAAHLQSLTEQKGVVGDAFRRFTLDRHRILSRWLVGRIIAISIAAVLYSRVAEGIFMATSIGASPALETLAAVLCAVLTYGTLAAGLLNAARRRPEILGSLALRFLRPLEWLVFPLADPLAAFGRFVGSRFEKRTEMDARRAETEVQWVVMEGERTGAIANEPAEMIRNVLEFKDLTAREIMVPRRRISAIEASISLERVVALVAADGHSRYPVYRETLDNVVGLLYAKDLFAVVKEKKVHTTRLADICRSPVLYVVETQSILSMLREMRARRLHMAIVSDEFGGTSGLVTLEDIIEEIVGEIHDEYDTEVQIQELGEGRLVADAAVPLADLSARLGRAIPADGEFESLGGLIVHRAGRVPEVGATLTVDGLKLIVREADKTRVVKVEIVPMDGASRPAAAAPS</sequence>
<evidence type="ECO:0000259" key="11">
    <source>
        <dbReference type="PROSITE" id="PS51371"/>
    </source>
</evidence>
<keyword evidence="13" id="KW-1185">Reference proteome</keyword>
<evidence type="ECO:0000256" key="7">
    <source>
        <dbReference type="ARBA" id="ARBA00023122"/>
    </source>
</evidence>
<dbReference type="SUPFAM" id="SSF54631">
    <property type="entry name" value="CBS-domain pair"/>
    <property type="match status" value="1"/>
</dbReference>
<dbReference type="InterPro" id="IPR046342">
    <property type="entry name" value="CBS_dom_sf"/>
</dbReference>
<dbReference type="InterPro" id="IPR044751">
    <property type="entry name" value="Ion_transp-like_CBS"/>
</dbReference>
<dbReference type="SMART" id="SM00116">
    <property type="entry name" value="CBS"/>
    <property type="match status" value="2"/>
</dbReference>
<dbReference type="PROSITE" id="PS51371">
    <property type="entry name" value="CBS"/>
    <property type="match status" value="2"/>
</dbReference>
<dbReference type="InterPro" id="IPR000644">
    <property type="entry name" value="CBS_dom"/>
</dbReference>
<evidence type="ECO:0000313" key="12">
    <source>
        <dbReference type="EMBL" id="WXB01276.1"/>
    </source>
</evidence>
<dbReference type="Pfam" id="PF03471">
    <property type="entry name" value="CorC_HlyC"/>
    <property type="match status" value="1"/>
</dbReference>
<keyword evidence="5" id="KW-0677">Repeat</keyword>
<dbReference type="Pfam" id="PF01595">
    <property type="entry name" value="CNNM"/>
    <property type="match status" value="1"/>
</dbReference>
<keyword evidence="8 10" id="KW-0472">Membrane</keyword>
<dbReference type="Gene3D" id="3.30.465.10">
    <property type="match status" value="1"/>
</dbReference>
<gene>
    <name evidence="12" type="ORF">LVJ94_30705</name>
</gene>
<dbReference type="Gene3D" id="3.10.580.10">
    <property type="entry name" value="CBS-domain"/>
    <property type="match status" value="1"/>
</dbReference>
<dbReference type="Pfam" id="PF00571">
    <property type="entry name" value="CBS"/>
    <property type="match status" value="2"/>
</dbReference>
<keyword evidence="6 10" id="KW-1133">Transmembrane helix</keyword>
<dbReference type="InterPro" id="IPR016169">
    <property type="entry name" value="FAD-bd_PCMH_sub2"/>
</dbReference>
<organism evidence="12 13">
    <name type="scientific">Pendulispora rubella</name>
    <dbReference type="NCBI Taxonomy" id="2741070"/>
    <lineage>
        <taxon>Bacteria</taxon>
        <taxon>Pseudomonadati</taxon>
        <taxon>Myxococcota</taxon>
        <taxon>Myxococcia</taxon>
        <taxon>Myxococcales</taxon>
        <taxon>Sorangiineae</taxon>
        <taxon>Pendulisporaceae</taxon>
        <taxon>Pendulispora</taxon>
    </lineage>
</organism>
<evidence type="ECO:0000256" key="4">
    <source>
        <dbReference type="ARBA" id="ARBA00022692"/>
    </source>
</evidence>
<keyword evidence="7 9" id="KW-0129">CBS domain</keyword>
<dbReference type="EMBL" id="CP089983">
    <property type="protein sequence ID" value="WXB01276.1"/>
    <property type="molecule type" value="Genomic_DNA"/>
</dbReference>
<dbReference type="PANTHER" id="PTHR22777:SF32">
    <property type="entry name" value="UPF0053 INNER MEMBRANE PROTEIN YFJD"/>
    <property type="match status" value="1"/>
</dbReference>
<name>A0ABZ2KUM2_9BACT</name>
<evidence type="ECO:0000256" key="2">
    <source>
        <dbReference type="ARBA" id="ARBA00006337"/>
    </source>
</evidence>
<evidence type="ECO:0000256" key="1">
    <source>
        <dbReference type="ARBA" id="ARBA00004651"/>
    </source>
</evidence>
<feature type="domain" description="CBS" evidence="11">
    <location>
        <begin position="283"/>
        <end position="340"/>
    </location>
</feature>